<keyword evidence="2" id="KW-0418">Kinase</keyword>
<evidence type="ECO:0000313" key="3">
    <source>
        <dbReference type="Proteomes" id="UP000288805"/>
    </source>
</evidence>
<evidence type="ECO:0000256" key="1">
    <source>
        <dbReference type="SAM" id="MobiDB-lite"/>
    </source>
</evidence>
<feature type="region of interest" description="Disordered" evidence="1">
    <location>
        <begin position="260"/>
        <end position="290"/>
    </location>
</feature>
<dbReference type="AlphaFoldDB" id="A0A438ENT9"/>
<comment type="caution">
    <text evidence="2">The sequence shown here is derived from an EMBL/GenBank/DDBJ whole genome shotgun (WGS) entry which is preliminary data.</text>
</comment>
<dbReference type="Proteomes" id="UP000288805">
    <property type="component" value="Unassembled WGS sequence"/>
</dbReference>
<evidence type="ECO:0000313" key="2">
    <source>
        <dbReference type="EMBL" id="RVW49380.1"/>
    </source>
</evidence>
<feature type="compositionally biased region" description="Low complexity" evidence="1">
    <location>
        <begin position="303"/>
        <end position="318"/>
    </location>
</feature>
<organism evidence="2 3">
    <name type="scientific">Vitis vinifera</name>
    <name type="common">Grape</name>
    <dbReference type="NCBI Taxonomy" id="29760"/>
    <lineage>
        <taxon>Eukaryota</taxon>
        <taxon>Viridiplantae</taxon>
        <taxon>Streptophyta</taxon>
        <taxon>Embryophyta</taxon>
        <taxon>Tracheophyta</taxon>
        <taxon>Spermatophyta</taxon>
        <taxon>Magnoliopsida</taxon>
        <taxon>eudicotyledons</taxon>
        <taxon>Gunneridae</taxon>
        <taxon>Pentapetalae</taxon>
        <taxon>rosids</taxon>
        <taxon>Vitales</taxon>
        <taxon>Vitaceae</taxon>
        <taxon>Viteae</taxon>
        <taxon>Vitis</taxon>
    </lineage>
</organism>
<dbReference type="GO" id="GO:0016301">
    <property type="term" value="F:kinase activity"/>
    <property type="evidence" value="ECO:0007669"/>
    <property type="project" value="UniProtKB-KW"/>
</dbReference>
<accession>A0A438ENT9</accession>
<sequence>MVFPSSPLHRAQLPISYSRERVCEREISEMAIDFHLCDDADEDYIDMEVSSYSNFLCHSISSPPHPREFEFHMSSSSLEREITTSPADELFYKGKLLPLHLPPRLQMVETLLQNSNSAFHDNTDTFRDFYSTPLTTTATTPTTTSTPFESCNISPSESCRVSGELNPDEYFLEYSTDMSSFISDNPKKSWMKKFKLIKQSSFGLKLKASRAYLKSLFGKPGCSDESCVAPARTVDEASGSKAKESLSKYMKAKKNPFGLQKDSYQMSTSDTRSSNKEKINEDGGHHRRSFSGAFKRHLITKSSSSLSSSGSSSSSSSSNANGSHEFQFLKRSSSANSEFECSIQGAIAHCKQSQQLFRSRKTVSEVGFCTLSASRIAVCDDQERPVLCRG</sequence>
<feature type="region of interest" description="Disordered" evidence="1">
    <location>
        <begin position="303"/>
        <end position="322"/>
    </location>
</feature>
<proteinExistence type="predicted"/>
<gene>
    <name evidence="2" type="primary">MAKR4_2</name>
    <name evidence="2" type="ORF">CK203_092657</name>
</gene>
<dbReference type="EMBL" id="QGNW01001228">
    <property type="protein sequence ID" value="RVW49380.1"/>
    <property type="molecule type" value="Genomic_DNA"/>
</dbReference>
<feature type="compositionally biased region" description="Polar residues" evidence="1">
    <location>
        <begin position="262"/>
        <end position="272"/>
    </location>
</feature>
<dbReference type="PANTHER" id="PTHR33312">
    <property type="entry name" value="MEMBRANE-ASSOCIATED KINASE REGULATOR 4-RELATED"/>
    <property type="match status" value="1"/>
</dbReference>
<protein>
    <submittedName>
        <fullName evidence="2">Putative membrane-associated kinase regulator 4</fullName>
    </submittedName>
</protein>
<name>A0A438ENT9_VITVI</name>
<dbReference type="InterPro" id="IPR039620">
    <property type="entry name" value="BKI1/MAKR1/3/4"/>
</dbReference>
<reference evidence="2 3" key="1">
    <citation type="journal article" date="2018" name="PLoS Genet.">
        <title>Population sequencing reveals clonal diversity and ancestral inbreeding in the grapevine cultivar Chardonnay.</title>
        <authorList>
            <person name="Roach M.J."/>
            <person name="Johnson D.L."/>
            <person name="Bohlmann J."/>
            <person name="van Vuuren H.J."/>
            <person name="Jones S.J."/>
            <person name="Pretorius I.S."/>
            <person name="Schmidt S.A."/>
            <person name="Borneman A.R."/>
        </authorList>
    </citation>
    <scope>NUCLEOTIDE SEQUENCE [LARGE SCALE GENOMIC DNA]</scope>
    <source>
        <strain evidence="3">cv. Chardonnay</strain>
        <tissue evidence="2">Leaf</tissue>
    </source>
</reference>
<dbReference type="GO" id="GO:0019210">
    <property type="term" value="F:kinase inhibitor activity"/>
    <property type="evidence" value="ECO:0007669"/>
    <property type="project" value="InterPro"/>
</dbReference>
<dbReference type="PANTHER" id="PTHR33312:SF5">
    <property type="entry name" value="MEMBRANE-ASSOCIATED KINASE REGULATOR 4-RELATED"/>
    <property type="match status" value="1"/>
</dbReference>
<keyword evidence="2" id="KW-0808">Transferase</keyword>
<feature type="compositionally biased region" description="Basic and acidic residues" evidence="1">
    <location>
        <begin position="273"/>
        <end position="284"/>
    </location>
</feature>
<dbReference type="GO" id="GO:0005886">
    <property type="term" value="C:plasma membrane"/>
    <property type="evidence" value="ECO:0007669"/>
    <property type="project" value="InterPro"/>
</dbReference>